<evidence type="ECO:0000313" key="3">
    <source>
        <dbReference type="EMBL" id="MFD6796330.1"/>
    </source>
</evidence>
<feature type="region of interest" description="Disordered" evidence="1">
    <location>
        <begin position="20"/>
        <end position="73"/>
    </location>
</feature>
<evidence type="ECO:0000313" key="4">
    <source>
        <dbReference type="Proteomes" id="UP001598673"/>
    </source>
</evidence>
<name>A0ABW6GAY0_9PSEU</name>
<keyword evidence="2" id="KW-0732">Signal</keyword>
<dbReference type="EMBL" id="JBHXCV010000020">
    <property type="protein sequence ID" value="MFD6796330.1"/>
    <property type="molecule type" value="Genomic_DNA"/>
</dbReference>
<keyword evidence="4" id="KW-1185">Reference proteome</keyword>
<dbReference type="RefSeq" id="WP_258938102.1">
    <property type="nucleotide sequence ID" value="NZ_JANBBF010000014.1"/>
</dbReference>
<dbReference type="PROSITE" id="PS51257">
    <property type="entry name" value="PROKAR_LIPOPROTEIN"/>
    <property type="match status" value="1"/>
</dbReference>
<feature type="signal peptide" evidence="2">
    <location>
        <begin position="1"/>
        <end position="19"/>
    </location>
</feature>
<feature type="compositionally biased region" description="Low complexity" evidence="1">
    <location>
        <begin position="33"/>
        <end position="49"/>
    </location>
</feature>
<accession>A0ABW6GAY0</accession>
<dbReference type="InterPro" id="IPR024520">
    <property type="entry name" value="DUF3558"/>
</dbReference>
<evidence type="ECO:0000256" key="1">
    <source>
        <dbReference type="SAM" id="MobiDB-lite"/>
    </source>
</evidence>
<gene>
    <name evidence="3" type="ORF">ACFWGY_23650</name>
</gene>
<proteinExistence type="predicted"/>
<evidence type="ECO:0000256" key="2">
    <source>
        <dbReference type="SAM" id="SignalP"/>
    </source>
</evidence>
<organism evidence="3 4">
    <name type="scientific">Prauserella salsuginis</name>
    <dbReference type="NCBI Taxonomy" id="387889"/>
    <lineage>
        <taxon>Bacteria</taxon>
        <taxon>Bacillati</taxon>
        <taxon>Actinomycetota</taxon>
        <taxon>Actinomycetes</taxon>
        <taxon>Pseudonocardiales</taxon>
        <taxon>Pseudonocardiaceae</taxon>
        <taxon>Prauserella</taxon>
        <taxon>Prauserella salsuginis group</taxon>
    </lineage>
</organism>
<comment type="caution">
    <text evidence="3">The sequence shown here is derived from an EMBL/GenBank/DDBJ whole genome shotgun (WGS) entry which is preliminary data.</text>
</comment>
<dbReference type="Proteomes" id="UP001598673">
    <property type="component" value="Unassembled WGS sequence"/>
</dbReference>
<feature type="chain" id="PRO_5046794670" evidence="2">
    <location>
        <begin position="20"/>
        <end position="212"/>
    </location>
</feature>
<dbReference type="Pfam" id="PF12079">
    <property type="entry name" value="DUF3558"/>
    <property type="match status" value="1"/>
</dbReference>
<sequence length="212" mass="21698">MKRALATLAVGSLAVLASACSGEDGQAEPQGSPAPSVPSSAPASSEATSDLPHSGAPAVDNPLPESAVSGDPCDTLTREQVTTALGEGAEPGKRTDKEELGTSCRWTHLSAQSSFIVGFLTETGEGLSSTYANAKPQSEVFNEVAPVEEYPAVTYKSRAEAPMCTAVVGIANEYAVSVTGTLGTDAEREGKDPCKPVQEVASWVVSNLKANG</sequence>
<reference evidence="3 4" key="1">
    <citation type="submission" date="2024-09" db="EMBL/GenBank/DDBJ databases">
        <title>The Natural Products Discovery Center: Release of the First 8490 Sequenced Strains for Exploring Actinobacteria Biosynthetic Diversity.</title>
        <authorList>
            <person name="Kalkreuter E."/>
            <person name="Kautsar S.A."/>
            <person name="Yang D."/>
            <person name="Bader C.D."/>
            <person name="Teijaro C.N."/>
            <person name="Fluegel L."/>
            <person name="Davis C.M."/>
            <person name="Simpson J.R."/>
            <person name="Lauterbach L."/>
            <person name="Steele A.D."/>
            <person name="Gui C."/>
            <person name="Meng S."/>
            <person name="Li G."/>
            <person name="Viehrig K."/>
            <person name="Ye F."/>
            <person name="Su P."/>
            <person name="Kiefer A.F."/>
            <person name="Nichols A."/>
            <person name="Cepeda A.J."/>
            <person name="Yan W."/>
            <person name="Fan B."/>
            <person name="Jiang Y."/>
            <person name="Adhikari A."/>
            <person name="Zheng C.-J."/>
            <person name="Schuster L."/>
            <person name="Cowan T.M."/>
            <person name="Smanski M.J."/>
            <person name="Chevrette M.G."/>
            <person name="De Carvalho L.P.S."/>
            <person name="Shen B."/>
        </authorList>
    </citation>
    <scope>NUCLEOTIDE SEQUENCE [LARGE SCALE GENOMIC DNA]</scope>
    <source>
        <strain evidence="3 4">NPDC060353</strain>
    </source>
</reference>
<protein>
    <submittedName>
        <fullName evidence="3">DUF3558 domain-containing protein</fullName>
    </submittedName>
</protein>